<organism evidence="1 2">
    <name type="scientific">Colletotrichum lupini</name>
    <dbReference type="NCBI Taxonomy" id="145971"/>
    <lineage>
        <taxon>Eukaryota</taxon>
        <taxon>Fungi</taxon>
        <taxon>Dikarya</taxon>
        <taxon>Ascomycota</taxon>
        <taxon>Pezizomycotina</taxon>
        <taxon>Sordariomycetes</taxon>
        <taxon>Hypocreomycetidae</taxon>
        <taxon>Glomerellales</taxon>
        <taxon>Glomerellaceae</taxon>
        <taxon>Colletotrichum</taxon>
        <taxon>Colletotrichum acutatum species complex</taxon>
    </lineage>
</organism>
<dbReference type="RefSeq" id="XP_049144387.1">
    <property type="nucleotide sequence ID" value="XM_049287244.1"/>
</dbReference>
<evidence type="ECO:0000313" key="2">
    <source>
        <dbReference type="Proteomes" id="UP000830671"/>
    </source>
</evidence>
<protein>
    <submittedName>
        <fullName evidence="1">Uncharacterized protein</fullName>
    </submittedName>
</protein>
<evidence type="ECO:0000313" key="1">
    <source>
        <dbReference type="EMBL" id="UQC82764.1"/>
    </source>
</evidence>
<dbReference type="AlphaFoldDB" id="A0A9Q8WGR1"/>
<reference evidence="1" key="1">
    <citation type="journal article" date="2021" name="Mol. Plant Microbe Interact.">
        <title>Complete Genome Sequence of the Plant-Pathogenic Fungus Colletotrichum lupini.</title>
        <authorList>
            <person name="Baroncelli R."/>
            <person name="Pensec F."/>
            <person name="Da Lio D."/>
            <person name="Boufleur T."/>
            <person name="Vicente I."/>
            <person name="Sarrocco S."/>
            <person name="Picot A."/>
            <person name="Baraldi E."/>
            <person name="Sukno S."/>
            <person name="Thon M."/>
            <person name="Le Floch G."/>
        </authorList>
    </citation>
    <scope>NUCLEOTIDE SEQUENCE</scope>
    <source>
        <strain evidence="1">IMI 504893</strain>
    </source>
</reference>
<dbReference type="GeneID" id="73342254"/>
<proteinExistence type="predicted"/>
<accession>A0A9Q8WGR1</accession>
<dbReference type="KEGG" id="clup:CLUP02_08254"/>
<dbReference type="Proteomes" id="UP000830671">
    <property type="component" value="Chromosome 4"/>
</dbReference>
<gene>
    <name evidence="1" type="ORF">CLUP02_08254</name>
</gene>
<name>A0A9Q8WGR1_9PEZI</name>
<sequence>MAFDHSRSRPARDHFYPSGWIPIEHFPIATVRCLPRRMPDIFAQPSSPLWLAIFLVSGRFTDTNGFFIFMPDAFLILMRGSAPQRSAFLRAINSGRTPRCQAPFRLAARGANSQIESQEIFLDSIPYRLLSDIFCPPVTSMQPKKESQAFRDTAHAKDAKSKSHLSKVTLQLHLDLGALILSPTDRPVNREKLRGFTHCDAISPPQLHYVSTRDRLFLPDSSSESSALVYGNGLR</sequence>
<keyword evidence="2" id="KW-1185">Reference proteome</keyword>
<dbReference type="EMBL" id="CP019476">
    <property type="protein sequence ID" value="UQC82764.1"/>
    <property type="molecule type" value="Genomic_DNA"/>
</dbReference>